<dbReference type="EMBL" id="CM056813">
    <property type="protein sequence ID" value="KAJ8641759.1"/>
    <property type="molecule type" value="Genomic_DNA"/>
</dbReference>
<proteinExistence type="predicted"/>
<protein>
    <submittedName>
        <fullName evidence="1">Uncharacterized protein</fullName>
    </submittedName>
</protein>
<name>A0ACC2M8V8_PERAE</name>
<dbReference type="Proteomes" id="UP001234297">
    <property type="component" value="Chromosome 5"/>
</dbReference>
<comment type="caution">
    <text evidence="1">The sequence shown here is derived from an EMBL/GenBank/DDBJ whole genome shotgun (WGS) entry which is preliminary data.</text>
</comment>
<evidence type="ECO:0000313" key="2">
    <source>
        <dbReference type="Proteomes" id="UP001234297"/>
    </source>
</evidence>
<accession>A0ACC2M8V8</accession>
<reference evidence="1 2" key="1">
    <citation type="journal article" date="2022" name="Hortic Res">
        <title>A haplotype resolved chromosomal level avocado genome allows analysis of novel avocado genes.</title>
        <authorList>
            <person name="Nath O."/>
            <person name="Fletcher S.J."/>
            <person name="Hayward A."/>
            <person name="Shaw L.M."/>
            <person name="Masouleh A.K."/>
            <person name="Furtado A."/>
            <person name="Henry R.J."/>
            <person name="Mitter N."/>
        </authorList>
    </citation>
    <scope>NUCLEOTIDE SEQUENCE [LARGE SCALE GENOMIC DNA]</scope>
    <source>
        <strain evidence="2">cv. Hass</strain>
    </source>
</reference>
<keyword evidence="2" id="KW-1185">Reference proteome</keyword>
<sequence length="81" mass="9667">MRSLASHSRPILFSILKRTFCQLKLLDFKLSIQIPRPTSFKIHENRGIFRWIRHSHEPFRSQTLRLIPDFGGFCFLINQLN</sequence>
<evidence type="ECO:0000313" key="1">
    <source>
        <dbReference type="EMBL" id="KAJ8641759.1"/>
    </source>
</evidence>
<gene>
    <name evidence="1" type="ORF">MRB53_018453</name>
</gene>
<organism evidence="1 2">
    <name type="scientific">Persea americana</name>
    <name type="common">Avocado</name>
    <dbReference type="NCBI Taxonomy" id="3435"/>
    <lineage>
        <taxon>Eukaryota</taxon>
        <taxon>Viridiplantae</taxon>
        <taxon>Streptophyta</taxon>
        <taxon>Embryophyta</taxon>
        <taxon>Tracheophyta</taxon>
        <taxon>Spermatophyta</taxon>
        <taxon>Magnoliopsida</taxon>
        <taxon>Magnoliidae</taxon>
        <taxon>Laurales</taxon>
        <taxon>Lauraceae</taxon>
        <taxon>Persea</taxon>
    </lineage>
</organism>